<dbReference type="EC" id="2.7.1.15" evidence="9 10"/>
<comment type="cofactor">
    <cofactor evidence="9">
        <name>Mg(2+)</name>
        <dbReference type="ChEBI" id="CHEBI:18420"/>
    </cofactor>
    <text evidence="9">Requires a divalent cation, most likely magnesium in vivo, as an electrophilic catalyst to aid phosphoryl group transfer. It is the chelate of the metal and the nucleotide that is the actual substrate.</text>
</comment>
<protein>
    <recommendedName>
        <fullName evidence="9 10">Ribokinase</fullName>
        <shortName evidence="9">RK</shortName>
        <ecNumber evidence="9 10">2.7.1.15</ecNumber>
    </recommendedName>
</protein>
<dbReference type="PANTHER" id="PTHR10584">
    <property type="entry name" value="SUGAR KINASE"/>
    <property type="match status" value="1"/>
</dbReference>
<dbReference type="GO" id="GO:0005524">
    <property type="term" value="F:ATP binding"/>
    <property type="evidence" value="ECO:0007669"/>
    <property type="project" value="UniProtKB-UniRule"/>
</dbReference>
<feature type="domain" description="Carbohydrate kinase PfkB" evidence="11">
    <location>
        <begin position="1"/>
        <end position="286"/>
    </location>
</feature>
<feature type="binding site" evidence="9">
    <location>
        <position position="241"/>
    </location>
    <ligand>
        <name>K(+)</name>
        <dbReference type="ChEBI" id="CHEBI:29103"/>
    </ligand>
</feature>
<dbReference type="InterPro" id="IPR002139">
    <property type="entry name" value="Ribo/fructo_kinase"/>
</dbReference>
<dbReference type="NCBIfam" id="TIGR02152">
    <property type="entry name" value="D_ribokin_bact"/>
    <property type="match status" value="1"/>
</dbReference>
<feature type="binding site" evidence="9">
    <location>
        <position position="239"/>
    </location>
    <ligand>
        <name>K(+)</name>
        <dbReference type="ChEBI" id="CHEBI:29103"/>
    </ligand>
</feature>
<feature type="binding site" evidence="9">
    <location>
        <position position="278"/>
    </location>
    <ligand>
        <name>K(+)</name>
        <dbReference type="ChEBI" id="CHEBI:29103"/>
    </ligand>
</feature>
<proteinExistence type="inferred from homology"/>
<evidence type="ECO:0000256" key="7">
    <source>
        <dbReference type="ARBA" id="ARBA00022958"/>
    </source>
</evidence>
<feature type="binding site" evidence="9">
    <location>
        <position position="284"/>
    </location>
    <ligand>
        <name>K(+)</name>
        <dbReference type="ChEBI" id="CHEBI:29103"/>
    </ligand>
</feature>
<comment type="caution">
    <text evidence="12">The sequence shown here is derived from an EMBL/GenBank/DDBJ whole genome shotgun (WGS) entry which is preliminary data.</text>
</comment>
<keyword evidence="3 9" id="KW-0547">Nucleotide-binding</keyword>
<feature type="binding site" evidence="9">
    <location>
        <position position="280"/>
    </location>
    <ligand>
        <name>K(+)</name>
        <dbReference type="ChEBI" id="CHEBI:29103"/>
    </ligand>
</feature>
<dbReference type="GO" id="GO:0019303">
    <property type="term" value="P:D-ribose catabolic process"/>
    <property type="evidence" value="ECO:0007669"/>
    <property type="project" value="UniProtKB-UniRule"/>
</dbReference>
<feature type="binding site" evidence="9">
    <location>
        <begin position="213"/>
        <end position="218"/>
    </location>
    <ligand>
        <name>ATP</name>
        <dbReference type="ChEBI" id="CHEBI:30616"/>
    </ligand>
</feature>
<dbReference type="Gene3D" id="3.40.1190.20">
    <property type="match status" value="1"/>
</dbReference>
<dbReference type="InterPro" id="IPR011611">
    <property type="entry name" value="PfkB_dom"/>
</dbReference>
<evidence type="ECO:0000313" key="12">
    <source>
        <dbReference type="EMBL" id="HIZ03251.1"/>
    </source>
</evidence>
<evidence type="ECO:0000313" key="13">
    <source>
        <dbReference type="Proteomes" id="UP000824132"/>
    </source>
</evidence>
<dbReference type="GO" id="GO:0005829">
    <property type="term" value="C:cytosol"/>
    <property type="evidence" value="ECO:0007669"/>
    <property type="project" value="TreeGrafter"/>
</dbReference>
<comment type="subcellular location">
    <subcellularLocation>
        <location evidence="9">Cytoplasm</location>
    </subcellularLocation>
</comment>
<comment type="similarity">
    <text evidence="9">Belongs to the carbohydrate kinase PfkB family. Ribokinase subfamily.</text>
</comment>
<evidence type="ECO:0000256" key="6">
    <source>
        <dbReference type="ARBA" id="ARBA00022842"/>
    </source>
</evidence>
<comment type="caution">
    <text evidence="9">Lacks conserved residue(s) required for the propagation of feature annotation.</text>
</comment>
<evidence type="ECO:0000256" key="3">
    <source>
        <dbReference type="ARBA" id="ARBA00022741"/>
    </source>
</evidence>
<keyword evidence="7 9" id="KW-0630">Potassium</keyword>
<feature type="binding site" evidence="9">
    <location>
        <begin position="11"/>
        <end position="13"/>
    </location>
    <ligand>
        <name>substrate</name>
    </ligand>
</feature>
<feature type="active site" description="Proton acceptor" evidence="9">
    <location>
        <position position="245"/>
    </location>
</feature>
<evidence type="ECO:0000256" key="5">
    <source>
        <dbReference type="ARBA" id="ARBA00022840"/>
    </source>
</evidence>
<dbReference type="PRINTS" id="PR00990">
    <property type="entry name" value="RIBOKINASE"/>
</dbReference>
<comment type="catalytic activity">
    <reaction evidence="9">
        <text>D-ribose + ATP = D-ribose 5-phosphate + ADP + H(+)</text>
        <dbReference type="Rhea" id="RHEA:13697"/>
        <dbReference type="ChEBI" id="CHEBI:15378"/>
        <dbReference type="ChEBI" id="CHEBI:30616"/>
        <dbReference type="ChEBI" id="CHEBI:47013"/>
        <dbReference type="ChEBI" id="CHEBI:78346"/>
        <dbReference type="ChEBI" id="CHEBI:456216"/>
        <dbReference type="EC" id="2.7.1.15"/>
    </reaction>
</comment>
<dbReference type="InterPro" id="IPR029056">
    <property type="entry name" value="Ribokinase-like"/>
</dbReference>
<keyword evidence="5 9" id="KW-0067">ATP-binding</keyword>
<dbReference type="GO" id="GO:0046872">
    <property type="term" value="F:metal ion binding"/>
    <property type="evidence" value="ECO:0007669"/>
    <property type="project" value="UniProtKB-KW"/>
</dbReference>
<keyword evidence="6 9" id="KW-0460">Magnesium</keyword>
<evidence type="ECO:0000256" key="2">
    <source>
        <dbReference type="ARBA" id="ARBA00022723"/>
    </source>
</evidence>
<evidence type="ECO:0000259" key="11">
    <source>
        <dbReference type="Pfam" id="PF00294"/>
    </source>
</evidence>
<organism evidence="12 13">
    <name type="scientific">Candidatus Borkfalkia avistercoris</name>
    <dbReference type="NCBI Taxonomy" id="2838504"/>
    <lineage>
        <taxon>Bacteria</taxon>
        <taxon>Bacillati</taxon>
        <taxon>Bacillota</taxon>
        <taxon>Clostridia</taxon>
        <taxon>Christensenellales</taxon>
        <taxon>Christensenellaceae</taxon>
        <taxon>Candidatus Borkfalkia</taxon>
    </lineage>
</organism>
<evidence type="ECO:0000256" key="8">
    <source>
        <dbReference type="ARBA" id="ARBA00023277"/>
    </source>
</evidence>
<comment type="subunit">
    <text evidence="9">Homodimer.</text>
</comment>
<dbReference type="Proteomes" id="UP000824132">
    <property type="component" value="Unassembled WGS sequence"/>
</dbReference>
<dbReference type="PANTHER" id="PTHR10584:SF166">
    <property type="entry name" value="RIBOKINASE"/>
    <property type="match status" value="1"/>
</dbReference>
<feature type="binding site" evidence="9">
    <location>
        <begin position="39"/>
        <end position="43"/>
    </location>
    <ligand>
        <name>substrate</name>
    </ligand>
</feature>
<accession>A0A9D2CYM5</accession>
<dbReference type="CDD" id="cd01174">
    <property type="entry name" value="ribokinase"/>
    <property type="match status" value="1"/>
</dbReference>
<evidence type="ECO:0000256" key="9">
    <source>
        <dbReference type="HAMAP-Rule" id="MF_01987"/>
    </source>
</evidence>
<comment type="function">
    <text evidence="9">Catalyzes the phosphorylation of ribose at O-5 in a reaction requiring ATP and magnesium. The resulting D-ribose-5-phosphate can then be used either for sythesis of nucleotides, histidine, and tryptophan, or as a component of the pentose phosphate pathway.</text>
</comment>
<feature type="binding site" evidence="9">
    <location>
        <begin position="244"/>
        <end position="245"/>
    </location>
    <ligand>
        <name>ATP</name>
        <dbReference type="ChEBI" id="CHEBI:30616"/>
    </ligand>
</feature>
<name>A0A9D2CYM5_9FIRM</name>
<feature type="binding site" evidence="9">
    <location>
        <position position="245"/>
    </location>
    <ligand>
        <name>substrate</name>
    </ligand>
</feature>
<evidence type="ECO:0000256" key="10">
    <source>
        <dbReference type="NCBIfam" id="TIGR02152"/>
    </source>
</evidence>
<evidence type="ECO:0000256" key="4">
    <source>
        <dbReference type="ARBA" id="ARBA00022777"/>
    </source>
</evidence>
<feature type="binding site" evidence="9">
    <location>
        <position position="275"/>
    </location>
    <ligand>
        <name>K(+)</name>
        <dbReference type="ChEBI" id="CHEBI:29103"/>
    </ligand>
</feature>
<keyword evidence="1 9" id="KW-0808">Transferase</keyword>
<dbReference type="AlphaFoldDB" id="A0A9D2CYM5"/>
<sequence>MNRVFVIGSANMDLVIGAPRLPEMGETIHGDNFFTNPGGKGANQAVAAARAGAKTYFCGLVGEDLYGDTLAGELKNSGVDISLLGRVRGCSSGVAVITVVQGDNCIVLDGGANMRVAEKNIDDYLKEAHGGDVLLIQQEIPSKTVVYALKKGKEKGMLTLLNPAPAQNFDKEALRFADIVLPNETEAAELSGGAEYSEAAEILAENGCTVIVTLGAQGCHIFADGQGAGIACPKVKAADTTAAGDTFCGYLAARLAEGRSLEKAVGDALAAASLAVTRRGAQKSIPFADEVEQFKSKQPDNSETL</sequence>
<dbReference type="SUPFAM" id="SSF53613">
    <property type="entry name" value="Ribokinase-like"/>
    <property type="match status" value="1"/>
</dbReference>
<keyword evidence="9" id="KW-0963">Cytoplasm</keyword>
<dbReference type="HAMAP" id="MF_01987">
    <property type="entry name" value="Ribokinase"/>
    <property type="match status" value="1"/>
</dbReference>
<dbReference type="EMBL" id="DXCL01000020">
    <property type="protein sequence ID" value="HIZ03251.1"/>
    <property type="molecule type" value="Genomic_DNA"/>
</dbReference>
<evidence type="ECO:0000256" key="1">
    <source>
        <dbReference type="ARBA" id="ARBA00022679"/>
    </source>
</evidence>
<comment type="pathway">
    <text evidence="9">Carbohydrate metabolism; D-ribose degradation; D-ribose 5-phosphate from beta-D-ribopyranose: step 2/2.</text>
</comment>
<feature type="binding site" evidence="9">
    <location>
        <position position="139"/>
    </location>
    <ligand>
        <name>substrate</name>
    </ligand>
</feature>
<reference evidence="12" key="1">
    <citation type="journal article" date="2021" name="PeerJ">
        <title>Extensive microbial diversity within the chicken gut microbiome revealed by metagenomics and culture.</title>
        <authorList>
            <person name="Gilroy R."/>
            <person name="Ravi A."/>
            <person name="Getino M."/>
            <person name="Pursley I."/>
            <person name="Horton D.L."/>
            <person name="Alikhan N.F."/>
            <person name="Baker D."/>
            <person name="Gharbi K."/>
            <person name="Hall N."/>
            <person name="Watson M."/>
            <person name="Adriaenssens E.M."/>
            <person name="Foster-Nyarko E."/>
            <person name="Jarju S."/>
            <person name="Secka A."/>
            <person name="Antonio M."/>
            <person name="Oren A."/>
            <person name="Chaudhuri R.R."/>
            <person name="La Ragione R."/>
            <person name="Hildebrand F."/>
            <person name="Pallen M.J."/>
        </authorList>
    </citation>
    <scope>NUCLEOTIDE SEQUENCE</scope>
    <source>
        <strain evidence="12">CHK187-5294</strain>
    </source>
</reference>
<gene>
    <name evidence="9 12" type="primary">rbsK</name>
    <name evidence="12" type="ORF">H9727_03095</name>
</gene>
<dbReference type="Pfam" id="PF00294">
    <property type="entry name" value="PfkB"/>
    <property type="match status" value="1"/>
</dbReference>
<keyword evidence="4 9" id="KW-0418">Kinase</keyword>
<reference evidence="12" key="2">
    <citation type="submission" date="2021-04" db="EMBL/GenBank/DDBJ databases">
        <authorList>
            <person name="Gilroy R."/>
        </authorList>
    </citation>
    <scope>NUCLEOTIDE SEQUENCE</scope>
    <source>
        <strain evidence="12">CHK187-5294</strain>
    </source>
</reference>
<dbReference type="GO" id="GO:0004747">
    <property type="term" value="F:ribokinase activity"/>
    <property type="evidence" value="ECO:0007669"/>
    <property type="project" value="UniProtKB-UniRule"/>
</dbReference>
<feature type="binding site" evidence="9">
    <location>
        <position position="183"/>
    </location>
    <ligand>
        <name>ATP</name>
        <dbReference type="ChEBI" id="CHEBI:30616"/>
    </ligand>
</feature>
<comment type="activity regulation">
    <text evidence="9">Activated by a monovalent cation that binds near, but not in, the active site. The most likely occupant of the site in vivo is potassium. Ion binding induces a conformational change that may alter substrate affinity.</text>
</comment>
<keyword evidence="8 9" id="KW-0119">Carbohydrate metabolism</keyword>
<keyword evidence="2 9" id="KW-0479">Metal-binding</keyword>
<dbReference type="InterPro" id="IPR011877">
    <property type="entry name" value="Ribokinase"/>
</dbReference>